<dbReference type="Proteomes" id="UP000683360">
    <property type="component" value="Unassembled WGS sequence"/>
</dbReference>
<dbReference type="AlphaFoldDB" id="A0A8S3TKB4"/>
<sequence length="288" mass="33282">MSGKHNLCLDFYKYLCQKIGYEDEVKVRRLTYIIDDLGIPSTTATQITSGSKGEGLQLKGSDLDLMFIDPAFKVYESESDFVPQSYITNHALRKCTDEKVYPWQIGLNQTQEYILHLLKRTELCTLSKLFTVRYPKFIENSQISPQELKLNKIEQALLFHPMIFAHFLSFLCYYHLHNIRSCNQCMPQLLLTIVQHLTSVRWDPLFQSLSIICLDICNQIMGETDCARECFDVRWDPLFHSLSIICLGRCSQMMGETDYARECFLLVTQSGELNLTSASIRLSNLDQI</sequence>
<comment type="caution">
    <text evidence="1">The sequence shown here is derived from an EMBL/GenBank/DDBJ whole genome shotgun (WGS) entry which is preliminary data.</text>
</comment>
<proteinExistence type="predicted"/>
<name>A0A8S3TKB4_MYTED</name>
<accession>A0A8S3TKB4</accession>
<keyword evidence="2" id="KW-1185">Reference proteome</keyword>
<evidence type="ECO:0000313" key="1">
    <source>
        <dbReference type="EMBL" id="CAG2234229.1"/>
    </source>
</evidence>
<dbReference type="OrthoDB" id="6127746at2759"/>
<organism evidence="1 2">
    <name type="scientific">Mytilus edulis</name>
    <name type="common">Blue mussel</name>
    <dbReference type="NCBI Taxonomy" id="6550"/>
    <lineage>
        <taxon>Eukaryota</taxon>
        <taxon>Metazoa</taxon>
        <taxon>Spiralia</taxon>
        <taxon>Lophotrochozoa</taxon>
        <taxon>Mollusca</taxon>
        <taxon>Bivalvia</taxon>
        <taxon>Autobranchia</taxon>
        <taxon>Pteriomorphia</taxon>
        <taxon>Mytilida</taxon>
        <taxon>Mytiloidea</taxon>
        <taxon>Mytilidae</taxon>
        <taxon>Mytilinae</taxon>
        <taxon>Mytilus</taxon>
    </lineage>
</organism>
<dbReference type="EMBL" id="CAJPWZ010002227">
    <property type="protein sequence ID" value="CAG2234229.1"/>
    <property type="molecule type" value="Genomic_DNA"/>
</dbReference>
<protein>
    <submittedName>
        <fullName evidence="1">Uncharacterized protein</fullName>
    </submittedName>
</protein>
<evidence type="ECO:0000313" key="2">
    <source>
        <dbReference type="Proteomes" id="UP000683360"/>
    </source>
</evidence>
<reference evidence="1" key="1">
    <citation type="submission" date="2021-03" db="EMBL/GenBank/DDBJ databases">
        <authorList>
            <person name="Bekaert M."/>
        </authorList>
    </citation>
    <scope>NUCLEOTIDE SEQUENCE</scope>
</reference>
<gene>
    <name evidence="1" type="ORF">MEDL_46835</name>
</gene>